<keyword evidence="7" id="KW-0238">DNA-binding</keyword>
<evidence type="ECO:0000256" key="5">
    <source>
        <dbReference type="ARBA" id="ARBA00022454"/>
    </source>
</evidence>
<dbReference type="InterPro" id="IPR042617">
    <property type="entry name" value="CTC1-like"/>
</dbReference>
<dbReference type="eggNOG" id="ENOG502QU1G">
    <property type="taxonomic scope" value="Eukaryota"/>
</dbReference>
<evidence type="ECO:0000256" key="7">
    <source>
        <dbReference type="ARBA" id="ARBA00023125"/>
    </source>
</evidence>
<dbReference type="GO" id="GO:0045740">
    <property type="term" value="P:positive regulation of DNA replication"/>
    <property type="evidence" value="ECO:0000318"/>
    <property type="project" value="GO_Central"/>
</dbReference>
<keyword evidence="11" id="KW-1185">Reference proteome</keyword>
<accession>A0A251RA24</accession>
<evidence type="ECO:0000313" key="11">
    <source>
        <dbReference type="Proteomes" id="UP000006882"/>
    </source>
</evidence>
<evidence type="ECO:0000256" key="1">
    <source>
        <dbReference type="ARBA" id="ARBA00004123"/>
    </source>
</evidence>
<keyword evidence="5" id="KW-0158">Chromosome</keyword>
<dbReference type="Gramene" id="ONI32861">
    <property type="protein sequence ID" value="ONI32861"/>
    <property type="gene ID" value="PRUPE_1G390200"/>
</dbReference>
<comment type="subcellular location">
    <subcellularLocation>
        <location evidence="2">Chromosome</location>
        <location evidence="2">Telomere</location>
    </subcellularLocation>
    <subcellularLocation>
        <location evidence="1">Nucleus</location>
    </subcellularLocation>
</comment>
<reference evidence="10 11" key="1">
    <citation type="journal article" date="2013" name="Nat. Genet.">
        <title>The high-quality draft genome of peach (Prunus persica) identifies unique patterns of genetic diversity, domestication and genome evolution.</title>
        <authorList>
            <consortium name="International Peach Genome Initiative"/>
            <person name="Verde I."/>
            <person name="Abbott A.G."/>
            <person name="Scalabrin S."/>
            <person name="Jung S."/>
            <person name="Shu S."/>
            <person name="Marroni F."/>
            <person name="Zhebentyayeva T."/>
            <person name="Dettori M.T."/>
            <person name="Grimwood J."/>
            <person name="Cattonaro F."/>
            <person name="Zuccolo A."/>
            <person name="Rossini L."/>
            <person name="Jenkins J."/>
            <person name="Vendramin E."/>
            <person name="Meisel L.A."/>
            <person name="Decroocq V."/>
            <person name="Sosinski B."/>
            <person name="Prochnik S."/>
            <person name="Mitros T."/>
            <person name="Policriti A."/>
            <person name="Cipriani G."/>
            <person name="Dondini L."/>
            <person name="Ficklin S."/>
            <person name="Goodstein D.M."/>
            <person name="Xuan P."/>
            <person name="Del Fabbro C."/>
            <person name="Aramini V."/>
            <person name="Copetti D."/>
            <person name="Gonzalez S."/>
            <person name="Horner D.S."/>
            <person name="Falchi R."/>
            <person name="Lucas S."/>
            <person name="Mica E."/>
            <person name="Maldonado J."/>
            <person name="Lazzari B."/>
            <person name="Bielenberg D."/>
            <person name="Pirona R."/>
            <person name="Miculan M."/>
            <person name="Barakat A."/>
            <person name="Testolin R."/>
            <person name="Stella A."/>
            <person name="Tartarini S."/>
            <person name="Tonutti P."/>
            <person name="Arus P."/>
            <person name="Orellana A."/>
            <person name="Wells C."/>
            <person name="Main D."/>
            <person name="Vizzotto G."/>
            <person name="Silva H."/>
            <person name="Salamini F."/>
            <person name="Schmutz J."/>
            <person name="Morgante M."/>
            <person name="Rokhsar D.S."/>
        </authorList>
    </citation>
    <scope>NUCLEOTIDE SEQUENCE [LARGE SCALE GENOMIC DNA]</scope>
    <source>
        <strain evidence="11">cv. Nemared</strain>
    </source>
</reference>
<evidence type="ECO:0000256" key="6">
    <source>
        <dbReference type="ARBA" id="ARBA00022895"/>
    </source>
</evidence>
<comment type="similarity">
    <text evidence="3">Belongs to the CTC1 family.</text>
</comment>
<dbReference type="Pfam" id="PF15491">
    <property type="entry name" value="CTC1_2"/>
    <property type="match status" value="1"/>
</dbReference>
<dbReference type="STRING" id="3760.A0A251RA24"/>
<keyword evidence="8" id="KW-0539">Nucleus</keyword>
<evidence type="ECO:0000256" key="8">
    <source>
        <dbReference type="ARBA" id="ARBA00023242"/>
    </source>
</evidence>
<dbReference type="GO" id="GO:1990879">
    <property type="term" value="C:CST complex"/>
    <property type="evidence" value="ECO:0000318"/>
    <property type="project" value="GO_Central"/>
</dbReference>
<organism evidence="10 11">
    <name type="scientific">Prunus persica</name>
    <name type="common">Peach</name>
    <name type="synonym">Amygdalus persica</name>
    <dbReference type="NCBI Taxonomy" id="3760"/>
    <lineage>
        <taxon>Eukaryota</taxon>
        <taxon>Viridiplantae</taxon>
        <taxon>Streptophyta</taxon>
        <taxon>Embryophyta</taxon>
        <taxon>Tracheophyta</taxon>
        <taxon>Spermatophyta</taxon>
        <taxon>Magnoliopsida</taxon>
        <taxon>eudicotyledons</taxon>
        <taxon>Gunneridae</taxon>
        <taxon>Pentapetalae</taxon>
        <taxon>rosids</taxon>
        <taxon>fabids</taxon>
        <taxon>Rosales</taxon>
        <taxon>Rosaceae</taxon>
        <taxon>Amygdaloideae</taxon>
        <taxon>Amygdaleae</taxon>
        <taxon>Prunus</taxon>
    </lineage>
</organism>
<dbReference type="EMBL" id="CM007651">
    <property type="protein sequence ID" value="ONI32861.1"/>
    <property type="molecule type" value="Genomic_DNA"/>
</dbReference>
<dbReference type="GO" id="GO:0010833">
    <property type="term" value="P:telomere maintenance via telomere lengthening"/>
    <property type="evidence" value="ECO:0000318"/>
    <property type="project" value="GO_Central"/>
</dbReference>
<feature type="compositionally biased region" description="Low complexity" evidence="9">
    <location>
        <begin position="781"/>
        <end position="795"/>
    </location>
</feature>
<evidence type="ECO:0000256" key="2">
    <source>
        <dbReference type="ARBA" id="ARBA00004574"/>
    </source>
</evidence>
<evidence type="ECO:0000256" key="4">
    <source>
        <dbReference type="ARBA" id="ARBA00016175"/>
    </source>
</evidence>
<dbReference type="GO" id="GO:0003697">
    <property type="term" value="F:single-stranded DNA binding"/>
    <property type="evidence" value="ECO:0000318"/>
    <property type="project" value="GO_Central"/>
</dbReference>
<gene>
    <name evidence="10" type="ORF">PRUPE_1G390200</name>
</gene>
<keyword evidence="6" id="KW-0779">Telomere</keyword>
<dbReference type="Proteomes" id="UP000006882">
    <property type="component" value="Chromosome G1"/>
</dbReference>
<dbReference type="PANTHER" id="PTHR14865:SF2">
    <property type="entry name" value="CST COMPLEX SUBUNIT CTC1"/>
    <property type="match status" value="1"/>
</dbReference>
<protein>
    <recommendedName>
        <fullName evidence="4">CST complex subunit CTC1</fullName>
    </recommendedName>
</protein>
<proteinExistence type="inferred from homology"/>
<name>A0A251RA24_PRUPE</name>
<dbReference type="PANTHER" id="PTHR14865">
    <property type="entry name" value="CST COMPLEX SUBUNIT CTC1"/>
    <property type="match status" value="1"/>
</dbReference>
<sequence>MENVRIFTIAELLQRGRSLTATSSISANSNETSKPSTRSIPIHSNPNPNPNPSHKVLPPLDHLAIIFGTLTLPSAINASASASSNTTPRCSYNTCFQFSDGSASICCDILDFDVRIIGKKISVLAWNFIPWKRGGGFLEIIRWTFQDSNSGLRPCSNFNSIPLGSGSSSGHEDSSRARHGVFGALEVVSPVSTVPCATGHSNLKTNKASDSSHLSSLRGFLLQFMVCECEFCSSKEAVTVLKDSIQEKDAHSFNKPMFVYCSGSVSSWHPVFTKFVGNVLALSGLKKKLVFIGKEESKLMYVTTENSALHLLRLSWKWQPKCTAVAKGKGECGTYRGIVKGVYMQGMVVELDNEVWLLLTDQLLTPPHSLRAGALVSVRNVHFVNPRFSWTKILILGACFKTSVIVESFSPLETGCHILPQSQSSLGKFIESLTFSARLWVLLIASCFRKKFSGILSEKEILGTKHKGGFVQMYASSQFPSSMHPTRHGVFMELCNHDSSVCGCEPYIGNPNLVVPLSIFICHCEAFWMRAVQLENSCAKLHDDKKYGLQFCEGRSHVQSVRKIFSSEDIGVSLMGSLKTSSSSGRLQLVDATGSIDVLIPDLPSTWDANRIYKVADFSLVIEGMPQSLECIGLLDNDLFSCRTIFHFIPLARKMNLTVYVYFRLRNSMCRNLPIYPCTGPGEDLKRLESGMFHLLLVTHKFPVLQKYQDDVVIENSSSMFVEAIILPWDLFLAGSYEISCPTRAFGDNPKNSMESAGGNYLDHVSPKRHKVNHSSSRGLSYNSVNNSSESVREPSSCSISYKESREKQKYCDLTSREISCSAMISGVNGHSLVGSVILHCTRAKLNNGGFCRPSGQKVLLEFTSESFYKYQLLHIGCYYITKHDGEDSFCNLKDSSYSSSDNILIPSTTHLWSLSFTSDEICQNNSSPKCLPLDNSLRNNEVLSEHHNEVCLQMSPGSGSENSSDISLCLCENVIRFGEVILKELEEGLIKPIVTAEGIPKISSCISLAMTAPLLSLDSNGLFPEGNLLSLCGHVIAVHSVEDNSVNPYLNCQNVGDPLQWRFLQRAKSSCIHVLVDHHIVRLSGSLSGHAFPVGFGPGVDATFHRVLELRGQNRWMLTSVSFIVINSIRAVSFQNNFIKVDNESCSDKCSSPASYMQNAAPLDLVSSGLISELVKCLDFKPMRFHCRVVAIHILVLEKKFRNVNYQPKNHFRPYLVDIPLAGFVLGNLFVYLRNFAMFNPRSACWPSHQKIVKAWCICYYLMLIILDDGSSPCCCWANSGRAATLLRLYEDFPLSAFESSGWTLKWVRKGDNACSATMYHLERILKNHDRITVKNFGSMFDSSYQDLTVSVSSDNALSSHDENLLKFIIFNACFSKFWTVIGRMMDSNAVTRLKTTNLLETEMSMHSMQHIWAREVHYTNPLTEARNVVQELC</sequence>
<dbReference type="InterPro" id="IPR028262">
    <property type="entry name" value="CTC1_plant"/>
</dbReference>
<feature type="region of interest" description="Disordered" evidence="9">
    <location>
        <begin position="765"/>
        <end position="795"/>
    </location>
</feature>
<feature type="region of interest" description="Disordered" evidence="9">
    <location>
        <begin position="23"/>
        <end position="54"/>
    </location>
</feature>
<evidence type="ECO:0000313" key="10">
    <source>
        <dbReference type="EMBL" id="ONI32861.1"/>
    </source>
</evidence>
<dbReference type="GO" id="GO:0042162">
    <property type="term" value="F:telomeric DNA binding"/>
    <property type="evidence" value="ECO:0000318"/>
    <property type="project" value="GO_Central"/>
</dbReference>
<feature type="compositionally biased region" description="Polar residues" evidence="9">
    <location>
        <begin position="23"/>
        <end position="38"/>
    </location>
</feature>
<evidence type="ECO:0000256" key="9">
    <source>
        <dbReference type="SAM" id="MobiDB-lite"/>
    </source>
</evidence>
<evidence type="ECO:0000256" key="3">
    <source>
        <dbReference type="ARBA" id="ARBA00006332"/>
    </source>
</evidence>